<reference evidence="10" key="2">
    <citation type="submission" date="2016-01" db="EMBL/GenBank/DDBJ databases">
        <authorList>
            <person name="Gamez R.M."/>
            <person name="Rodriguez F."/>
            <person name="Bernal J.F."/>
            <person name="Agarwala R."/>
            <person name="Landsman D."/>
            <person name="Marino-Ramirez L."/>
        </authorList>
    </citation>
    <scope>NUCLEOTIDE SEQUENCE [LARGE SCALE GENOMIC DNA]</scope>
    <source>
        <strain evidence="10">Ps006</strain>
    </source>
</reference>
<keyword evidence="3 5" id="KW-1133">Transmembrane helix</keyword>
<evidence type="ECO:0000256" key="1">
    <source>
        <dbReference type="ARBA" id="ARBA00022475"/>
    </source>
</evidence>
<dbReference type="AlphaFoldDB" id="A0A1H5M1T3"/>
<dbReference type="EMBL" id="VZPQ01000027">
    <property type="protein sequence ID" value="KAB0563515.1"/>
    <property type="molecule type" value="Genomic_DNA"/>
</dbReference>
<dbReference type="RefSeq" id="WP_060754331.1">
    <property type="nucleotide sequence ID" value="NZ_CP087111.1"/>
</dbReference>
<keyword evidence="12" id="KW-1185">Reference proteome</keyword>
<feature type="transmembrane region" description="Helical" evidence="5">
    <location>
        <begin position="12"/>
        <end position="29"/>
    </location>
</feature>
<reference evidence="9 11" key="3">
    <citation type="submission" date="2016-10" db="EMBL/GenBank/DDBJ databases">
        <authorList>
            <person name="de Groot N.N."/>
        </authorList>
    </citation>
    <scope>NUCLEOTIDE SEQUENCE [LARGE SCALE GENOMIC DNA]</scope>
    <source>
        <strain evidence="9 11">BS3265</strain>
    </source>
</reference>
<dbReference type="Proteomes" id="UP000423257">
    <property type="component" value="Unassembled WGS sequence"/>
</dbReference>
<evidence type="ECO:0000256" key="4">
    <source>
        <dbReference type="ARBA" id="ARBA00023136"/>
    </source>
</evidence>
<dbReference type="EMBL" id="FNUA01000002">
    <property type="protein sequence ID" value="SEE83232.1"/>
    <property type="molecule type" value="Genomic_DNA"/>
</dbReference>
<evidence type="ECO:0000313" key="8">
    <source>
        <dbReference type="EMBL" id="PTC23524.1"/>
    </source>
</evidence>
<keyword evidence="2 5" id="KW-0812">Transmembrane</keyword>
<evidence type="ECO:0000256" key="2">
    <source>
        <dbReference type="ARBA" id="ARBA00022692"/>
    </source>
</evidence>
<reference evidence="7" key="1">
    <citation type="submission" date="2016-01" db="EMBL/GenBank/DDBJ databases">
        <authorList>
            <person name="McClelland M."/>
            <person name="Jain A."/>
            <person name="Saraogi P."/>
            <person name="Mendelson R."/>
            <person name="Westerman R."/>
            <person name="SanMiguel P."/>
            <person name="Csonka L."/>
        </authorList>
    </citation>
    <scope>NUCLEOTIDE SEQUENCE [LARGE SCALE GENOMIC DNA]</scope>
    <source>
        <strain evidence="7">Ps006</strain>
    </source>
</reference>
<evidence type="ECO:0000313" key="6">
    <source>
        <dbReference type="EMBL" id="KAB0563515.1"/>
    </source>
</evidence>
<dbReference type="Pfam" id="PF07869">
    <property type="entry name" value="DUF1656"/>
    <property type="match status" value="1"/>
</dbReference>
<gene>
    <name evidence="7" type="ORF">AWV77_11260</name>
    <name evidence="8" type="ORF">C9383_19675</name>
    <name evidence="6" type="ORF">F7R03_26640</name>
    <name evidence="9" type="ORF">SAMN04490198_3045</name>
</gene>
<dbReference type="OrthoDB" id="6972611at2"/>
<evidence type="ECO:0000313" key="11">
    <source>
        <dbReference type="Proteomes" id="UP000199129"/>
    </source>
</evidence>
<dbReference type="InterPro" id="IPR012451">
    <property type="entry name" value="DUF1656"/>
</dbReference>
<accession>A0A1H5M1T3</accession>
<feature type="transmembrane region" description="Helical" evidence="5">
    <location>
        <begin position="41"/>
        <end position="60"/>
    </location>
</feature>
<dbReference type="Proteomes" id="UP000067111">
    <property type="component" value="Unassembled WGS sequence"/>
</dbReference>
<dbReference type="Proteomes" id="UP000199129">
    <property type="component" value="Unassembled WGS sequence"/>
</dbReference>
<reference evidence="6 13" key="5">
    <citation type="submission" date="2019-09" db="EMBL/GenBank/DDBJ databases">
        <title>Draft genome sequences of 48 bacterial type strains from the CCUG.</title>
        <authorList>
            <person name="Tunovic T."/>
            <person name="Pineiro-Iglesias B."/>
            <person name="Unosson C."/>
            <person name="Inganas E."/>
            <person name="Ohlen M."/>
            <person name="Cardew S."/>
            <person name="Jensie-Markopoulos S."/>
            <person name="Salva-Serra F."/>
            <person name="Jaen-Luchoro D."/>
            <person name="Karlsson R."/>
            <person name="Svensson-Stadler L."/>
            <person name="Chun J."/>
            <person name="Moore E."/>
        </authorList>
    </citation>
    <scope>NUCLEOTIDE SEQUENCE [LARGE SCALE GENOMIC DNA]</scope>
    <source>
        <strain evidence="6 13">CCUG 51524</strain>
    </source>
</reference>
<reference evidence="8 12" key="4">
    <citation type="submission" date="2018-03" db="EMBL/GenBank/DDBJ databases">
        <title>Draft genome sequence of the type strain of Pseudomonas palleroniana LMG 23076, isolated from rice in Cameroon.</title>
        <authorList>
            <person name="Tambong J.T."/>
        </authorList>
    </citation>
    <scope>NUCLEOTIDE SEQUENCE [LARGE SCALE GENOMIC DNA]</scope>
    <source>
        <strain evidence="8 12">LMG 23076</strain>
    </source>
</reference>
<dbReference type="EMBL" id="LRMR01000010">
    <property type="protein sequence ID" value="KWU51000.1"/>
    <property type="molecule type" value="Genomic_DNA"/>
</dbReference>
<keyword evidence="1" id="KW-1003">Cell membrane</keyword>
<evidence type="ECO:0000256" key="5">
    <source>
        <dbReference type="SAM" id="Phobius"/>
    </source>
</evidence>
<proteinExistence type="predicted"/>
<evidence type="ECO:0000313" key="12">
    <source>
        <dbReference type="Proteomes" id="UP000240476"/>
    </source>
</evidence>
<evidence type="ECO:0000313" key="10">
    <source>
        <dbReference type="Proteomes" id="UP000067111"/>
    </source>
</evidence>
<evidence type="ECO:0000256" key="3">
    <source>
        <dbReference type="ARBA" id="ARBA00022989"/>
    </source>
</evidence>
<dbReference type="Proteomes" id="UP000240476">
    <property type="component" value="Unassembled WGS sequence"/>
</dbReference>
<evidence type="ECO:0000313" key="7">
    <source>
        <dbReference type="EMBL" id="KWU51000.1"/>
    </source>
</evidence>
<protein>
    <submittedName>
        <fullName evidence="6">DUF1656 domain-containing protein</fullName>
    </submittedName>
</protein>
<organism evidence="9 11">
    <name type="scientific">Pseudomonas palleroniana</name>
    <dbReference type="NCBI Taxonomy" id="191390"/>
    <lineage>
        <taxon>Bacteria</taxon>
        <taxon>Pseudomonadati</taxon>
        <taxon>Pseudomonadota</taxon>
        <taxon>Gammaproteobacteria</taxon>
        <taxon>Pseudomonadales</taxon>
        <taxon>Pseudomonadaceae</taxon>
        <taxon>Pseudomonas</taxon>
    </lineage>
</organism>
<keyword evidence="4 5" id="KW-0472">Membrane</keyword>
<evidence type="ECO:0000313" key="13">
    <source>
        <dbReference type="Proteomes" id="UP000423257"/>
    </source>
</evidence>
<evidence type="ECO:0000313" key="9">
    <source>
        <dbReference type="EMBL" id="SEE83232.1"/>
    </source>
</evidence>
<name>A0A1H5M1T3_9PSED</name>
<accession>A0A0X7K8C7</accession>
<dbReference type="EMBL" id="PYWX01000058">
    <property type="protein sequence ID" value="PTC23524.1"/>
    <property type="molecule type" value="Genomic_DNA"/>
</dbReference>
<sequence>MLSEVSIANLYVPPFLIYLGVSTLAYRLLERVFRRWLDWAWHPTLARFFVSLIVVSALIVNC</sequence>